<comment type="caution">
    <text evidence="4">Lacks conserved residue(s) required for the propagation of feature annotation.</text>
</comment>
<evidence type="ECO:0000256" key="7">
    <source>
        <dbReference type="SAM" id="SignalP"/>
    </source>
</evidence>
<feature type="binding site" evidence="4">
    <location>
        <position position="432"/>
    </location>
    <ligand>
        <name>Zn(2+)</name>
        <dbReference type="ChEBI" id="CHEBI:29105"/>
        <note>catalytic</note>
    </ligand>
</feature>
<dbReference type="STRING" id="1093900.A0A507B0A9"/>
<feature type="chain" id="PRO_5021269964" description="Disintegrin and metalloproteinase domain-containing protein B" evidence="7">
    <location>
        <begin position="22"/>
        <end position="824"/>
    </location>
</feature>
<feature type="domain" description="Peptidase M12B" evidence="9">
    <location>
        <begin position="272"/>
        <end position="490"/>
    </location>
</feature>
<keyword evidence="7" id="KW-0732">Signal</keyword>
<dbReference type="InterPro" id="IPR001590">
    <property type="entry name" value="Peptidase_M12B"/>
</dbReference>
<dbReference type="CDD" id="cd04271">
    <property type="entry name" value="ZnMc_ADAM_fungal"/>
    <property type="match status" value="1"/>
</dbReference>
<dbReference type="AlphaFoldDB" id="A0A507B0A9"/>
<feature type="transmembrane region" description="Helical" evidence="6">
    <location>
        <begin position="708"/>
        <end position="732"/>
    </location>
</feature>
<dbReference type="GO" id="GO:0004222">
    <property type="term" value="F:metalloendopeptidase activity"/>
    <property type="evidence" value="ECO:0007669"/>
    <property type="project" value="InterPro"/>
</dbReference>
<dbReference type="Pfam" id="PF00200">
    <property type="entry name" value="Disintegrin"/>
    <property type="match status" value="1"/>
</dbReference>
<dbReference type="InterPro" id="IPR036436">
    <property type="entry name" value="Disintegrin_dom_sf"/>
</dbReference>
<feature type="domain" description="Disintegrin" evidence="8">
    <location>
        <begin position="515"/>
        <end position="605"/>
    </location>
</feature>
<keyword evidence="4" id="KW-0479">Metal-binding</keyword>
<dbReference type="PANTHER" id="PTHR11905:SF159">
    <property type="entry name" value="ADAM METALLOPROTEASE"/>
    <property type="match status" value="1"/>
</dbReference>
<feature type="binding site" evidence="4">
    <location>
        <position position="438"/>
    </location>
    <ligand>
        <name>Zn(2+)</name>
        <dbReference type="ChEBI" id="CHEBI:29105"/>
        <note>catalytic</note>
    </ligand>
</feature>
<evidence type="ECO:0000313" key="10">
    <source>
        <dbReference type="EMBL" id="TPX13157.1"/>
    </source>
</evidence>
<dbReference type="FunFam" id="4.10.70.10:FF:000003">
    <property type="entry name" value="Disintegrin and metalloproteinase domain-containing protein 17"/>
    <property type="match status" value="1"/>
</dbReference>
<evidence type="ECO:0000256" key="2">
    <source>
        <dbReference type="ARBA" id="ARBA00056552"/>
    </source>
</evidence>
<keyword evidence="1" id="KW-1015">Disulfide bond</keyword>
<feature type="region of interest" description="Disordered" evidence="5">
    <location>
        <begin position="738"/>
        <end position="824"/>
    </location>
</feature>
<dbReference type="PANTHER" id="PTHR11905">
    <property type="entry name" value="ADAM A DISINTEGRIN AND METALLOPROTEASE DOMAIN"/>
    <property type="match status" value="1"/>
</dbReference>
<dbReference type="PROSITE" id="PS50214">
    <property type="entry name" value="DISINTEGRIN_2"/>
    <property type="match status" value="1"/>
</dbReference>
<keyword evidence="4" id="KW-0862">Zinc</keyword>
<dbReference type="Proteomes" id="UP000319257">
    <property type="component" value="Unassembled WGS sequence"/>
</dbReference>
<dbReference type="InterPro" id="IPR024079">
    <property type="entry name" value="MetalloPept_cat_dom_sf"/>
</dbReference>
<evidence type="ECO:0000313" key="11">
    <source>
        <dbReference type="Proteomes" id="UP000319257"/>
    </source>
</evidence>
<dbReference type="InterPro" id="IPR034028">
    <property type="entry name" value="ZnMc_ADAM_fungal"/>
</dbReference>
<dbReference type="OrthoDB" id="5951731at2759"/>
<keyword evidence="11" id="KW-1185">Reference proteome</keyword>
<evidence type="ECO:0000256" key="5">
    <source>
        <dbReference type="SAM" id="MobiDB-lite"/>
    </source>
</evidence>
<proteinExistence type="predicted"/>
<protein>
    <recommendedName>
        <fullName evidence="3">Disintegrin and metalloproteinase domain-containing protein B</fullName>
    </recommendedName>
</protein>
<dbReference type="InterPro" id="IPR001762">
    <property type="entry name" value="Disintegrin_dom"/>
</dbReference>
<comment type="function">
    <text evidence="2">Probable zinc protease.</text>
</comment>
<organism evidence="10 11">
    <name type="scientific">Thyridium curvatum</name>
    <dbReference type="NCBI Taxonomy" id="1093900"/>
    <lineage>
        <taxon>Eukaryota</taxon>
        <taxon>Fungi</taxon>
        <taxon>Dikarya</taxon>
        <taxon>Ascomycota</taxon>
        <taxon>Pezizomycotina</taxon>
        <taxon>Sordariomycetes</taxon>
        <taxon>Sordariomycetidae</taxon>
        <taxon>Thyridiales</taxon>
        <taxon>Thyridiaceae</taxon>
        <taxon>Thyridium</taxon>
    </lineage>
</organism>
<keyword evidence="6" id="KW-0472">Membrane</keyword>
<dbReference type="GO" id="GO:0046872">
    <property type="term" value="F:metal ion binding"/>
    <property type="evidence" value="ECO:0007669"/>
    <property type="project" value="UniProtKB-KW"/>
</dbReference>
<dbReference type="SUPFAM" id="SSF57552">
    <property type="entry name" value="Blood coagulation inhibitor (disintegrin)"/>
    <property type="match status" value="1"/>
</dbReference>
<dbReference type="Pfam" id="PF13688">
    <property type="entry name" value="Reprolysin_5"/>
    <property type="match status" value="1"/>
</dbReference>
<sequence length="824" mass="88621">MLILRIAACLAAYLFIQTSIAHSTQRNPLRSISRLEEPVLHTPSHRVHAASTFELSFLLQDVHQKVRLSLQPNHDILPRGASIQHLNDDGTVTIEEINRHDHRIFRGDTFVRYPGHSEWTNVGWARINVHRDGDKPVFEGAFRIDGIQHNIHTVAHYREDRLRGDPEILGQADDQMIVWRNSDIMRNDDANLPDELKKRGTTGPSCTSDHLDFNMDKRHPVYSTDQVTDDGYQSIPARFLFGRDIDQGTSGNGAGVNLGSTIGKTAGCPTTRKVALVGVATDCTYTAKFPSKANVTANIIQVVNTASQLYESTFNISLGIQNLVISNETCPGTPRPDRPWNVDCKGGQALTMLDRLNLFSKWRGQSTDNNAYWSLFSTCSTDTAVGLAWLGQLCVQGSQDDTSNGRNQTTAATNIIIKTAEEWQVFAHETGHTFGAVHDCVSQTCSDGTVTKQQCCPRSASTCDAGGGFIMNPSTSPDISKFSPCSVGNICSALQRNSVKSTCLSSNRDVVTISGARCGNGIVEADEDCDCGGEAGCGSNSCCDPKTCKFTAGSRCDPANEECCTQSCQFASNGTLCRASTGACDPAETCSGSSALCPADVTAPDGQACGDDGKGLACASGQCTSRDLQCKTLMGSFTTNNDTYACGQDGCQLSCASPEFGPRTCMSNMQNFLDGTGCEGGGRCKNGKCQGSSLAREIGDWFSRNKKIVIIVASVVGGLVVIAILSCCISSYRRRQRRPRKGVVPPQPQPPAGWNSYGSNHPPVNNNNNRWADPRMTGGSGPQPLLGPDGGQWGGGGAPPPPPSYYQADQQWGPPRRQTSARWA</sequence>
<comment type="caution">
    <text evidence="10">The sequence shown here is derived from an EMBL/GenBank/DDBJ whole genome shotgun (WGS) entry which is preliminary data.</text>
</comment>
<dbReference type="Gene3D" id="3.40.390.10">
    <property type="entry name" value="Collagenase (Catalytic Domain)"/>
    <property type="match status" value="1"/>
</dbReference>
<keyword evidence="6" id="KW-1133">Transmembrane helix</keyword>
<dbReference type="Gene3D" id="4.10.70.10">
    <property type="entry name" value="Disintegrin domain"/>
    <property type="match status" value="1"/>
</dbReference>
<gene>
    <name evidence="10" type="ORF">E0L32_006357</name>
</gene>
<dbReference type="PROSITE" id="PS50215">
    <property type="entry name" value="ADAM_MEPRO"/>
    <property type="match status" value="1"/>
</dbReference>
<reference evidence="10 11" key="1">
    <citation type="submission" date="2019-06" db="EMBL/GenBank/DDBJ databases">
        <title>Draft genome sequence of the filamentous fungus Phialemoniopsis curvata isolated from diesel fuel.</title>
        <authorList>
            <person name="Varaljay V.A."/>
            <person name="Lyon W.J."/>
            <person name="Crouch A.L."/>
            <person name="Drake C.E."/>
            <person name="Hollomon J.M."/>
            <person name="Nadeau L.J."/>
            <person name="Nunn H.S."/>
            <person name="Stevenson B.S."/>
            <person name="Bojanowski C.L."/>
            <person name="Crookes-Goodson W.J."/>
        </authorList>
    </citation>
    <scope>NUCLEOTIDE SEQUENCE [LARGE SCALE GENOMIC DNA]</scope>
    <source>
        <strain evidence="10 11">D216</strain>
    </source>
</reference>
<feature type="signal peptide" evidence="7">
    <location>
        <begin position="1"/>
        <end position="21"/>
    </location>
</feature>
<evidence type="ECO:0000256" key="3">
    <source>
        <dbReference type="ARBA" id="ARBA00074021"/>
    </source>
</evidence>
<evidence type="ECO:0000259" key="8">
    <source>
        <dbReference type="PROSITE" id="PS50214"/>
    </source>
</evidence>
<dbReference type="RefSeq" id="XP_030994868.1">
    <property type="nucleotide sequence ID" value="XM_031140981.1"/>
</dbReference>
<dbReference type="GeneID" id="41973804"/>
<keyword evidence="6" id="KW-0812">Transmembrane</keyword>
<accession>A0A507B0A9</accession>
<dbReference type="SMART" id="SM00050">
    <property type="entry name" value="DISIN"/>
    <property type="match status" value="1"/>
</dbReference>
<dbReference type="InParanoid" id="A0A507B0A9"/>
<evidence type="ECO:0000256" key="4">
    <source>
        <dbReference type="PROSITE-ProRule" id="PRU00276"/>
    </source>
</evidence>
<dbReference type="GO" id="GO:0006508">
    <property type="term" value="P:proteolysis"/>
    <property type="evidence" value="ECO:0007669"/>
    <property type="project" value="InterPro"/>
</dbReference>
<feature type="active site" evidence="4">
    <location>
        <position position="429"/>
    </location>
</feature>
<feature type="binding site" evidence="4">
    <location>
        <position position="428"/>
    </location>
    <ligand>
        <name>Zn(2+)</name>
        <dbReference type="ChEBI" id="CHEBI:29105"/>
        <note>catalytic</note>
    </ligand>
</feature>
<evidence type="ECO:0000256" key="6">
    <source>
        <dbReference type="SAM" id="Phobius"/>
    </source>
</evidence>
<dbReference type="EMBL" id="SKBQ01000036">
    <property type="protein sequence ID" value="TPX13157.1"/>
    <property type="molecule type" value="Genomic_DNA"/>
</dbReference>
<evidence type="ECO:0000259" key="9">
    <source>
        <dbReference type="PROSITE" id="PS50215"/>
    </source>
</evidence>
<dbReference type="SUPFAM" id="SSF55486">
    <property type="entry name" value="Metalloproteases ('zincins'), catalytic domain"/>
    <property type="match status" value="1"/>
</dbReference>
<evidence type="ECO:0000256" key="1">
    <source>
        <dbReference type="ARBA" id="ARBA00023157"/>
    </source>
</evidence>
<name>A0A507B0A9_9PEZI</name>
<feature type="compositionally biased region" description="Gly residues" evidence="5">
    <location>
        <begin position="788"/>
        <end position="797"/>
    </location>
</feature>